<dbReference type="InterPro" id="IPR001764">
    <property type="entry name" value="Glyco_hydro_3_N"/>
</dbReference>
<keyword evidence="2 4" id="KW-0378">Hydrolase</keyword>
<dbReference type="Pfam" id="PF01915">
    <property type="entry name" value="Glyco_hydro_3_C"/>
    <property type="match status" value="1"/>
</dbReference>
<dbReference type="InterPro" id="IPR036962">
    <property type="entry name" value="Glyco_hydro_3_N_sf"/>
</dbReference>
<dbReference type="InterPro" id="IPR017853">
    <property type="entry name" value="GH"/>
</dbReference>
<dbReference type="PANTHER" id="PTHR42715:SF10">
    <property type="entry name" value="BETA-GLUCOSIDASE"/>
    <property type="match status" value="1"/>
</dbReference>
<dbReference type="Proteomes" id="UP000718451">
    <property type="component" value="Unassembled WGS sequence"/>
</dbReference>
<dbReference type="Gene3D" id="3.20.20.300">
    <property type="entry name" value="Glycoside hydrolase, family 3, N-terminal domain"/>
    <property type="match status" value="1"/>
</dbReference>
<dbReference type="PRINTS" id="PR00133">
    <property type="entry name" value="GLHYDRLASE3"/>
</dbReference>
<dbReference type="SMART" id="SM01217">
    <property type="entry name" value="Fn3_like"/>
    <property type="match status" value="1"/>
</dbReference>
<comment type="caution">
    <text evidence="6">The sequence shown here is derived from an EMBL/GenBank/DDBJ whole genome shotgun (WGS) entry which is preliminary data.</text>
</comment>
<evidence type="ECO:0000313" key="6">
    <source>
        <dbReference type="EMBL" id="NKI32899.1"/>
    </source>
</evidence>
<dbReference type="PANTHER" id="PTHR42715">
    <property type="entry name" value="BETA-GLUCOSIDASE"/>
    <property type="match status" value="1"/>
</dbReference>
<proteinExistence type="inferred from homology"/>
<evidence type="ECO:0000256" key="1">
    <source>
        <dbReference type="ARBA" id="ARBA00005336"/>
    </source>
</evidence>
<keyword evidence="7" id="KW-1185">Reference proteome</keyword>
<dbReference type="InterPro" id="IPR002772">
    <property type="entry name" value="Glyco_hydro_3_C"/>
</dbReference>
<dbReference type="InterPro" id="IPR036881">
    <property type="entry name" value="Glyco_hydro_3_C_sf"/>
</dbReference>
<evidence type="ECO:0000256" key="2">
    <source>
        <dbReference type="ARBA" id="ARBA00022801"/>
    </source>
</evidence>
<dbReference type="EC" id="3.2.1.21" evidence="6"/>
<dbReference type="Gene3D" id="3.40.50.1700">
    <property type="entry name" value="Glycoside hydrolase family 3 C-terminal domain"/>
    <property type="match status" value="1"/>
</dbReference>
<organism evidence="6 7">
    <name type="scientific">Croceivirga thetidis</name>
    <dbReference type="NCBI Taxonomy" id="2721623"/>
    <lineage>
        <taxon>Bacteria</taxon>
        <taxon>Pseudomonadati</taxon>
        <taxon>Bacteroidota</taxon>
        <taxon>Flavobacteriia</taxon>
        <taxon>Flavobacteriales</taxon>
        <taxon>Flavobacteriaceae</taxon>
        <taxon>Croceivirga</taxon>
    </lineage>
</organism>
<feature type="domain" description="Fibronectin type III-like" evidence="5">
    <location>
        <begin position="668"/>
        <end position="737"/>
    </location>
</feature>
<dbReference type="Pfam" id="PF00933">
    <property type="entry name" value="Glyco_hydro_3"/>
    <property type="match status" value="1"/>
</dbReference>
<dbReference type="SUPFAM" id="SSF52279">
    <property type="entry name" value="Beta-D-glucan exohydrolase, C-terminal domain"/>
    <property type="match status" value="1"/>
</dbReference>
<evidence type="ECO:0000313" key="7">
    <source>
        <dbReference type="Proteomes" id="UP000718451"/>
    </source>
</evidence>
<keyword evidence="4 6" id="KW-0326">Glycosidase</keyword>
<dbReference type="RefSeq" id="WP_168553063.1">
    <property type="nucleotide sequence ID" value="NZ_JAAWWL010000002.1"/>
</dbReference>
<dbReference type="GO" id="GO:0008422">
    <property type="term" value="F:beta-glucosidase activity"/>
    <property type="evidence" value="ECO:0007669"/>
    <property type="project" value="UniProtKB-EC"/>
</dbReference>
<sequence>MVLQKIFSILVIIANTTFNLMGQTDYDRQIEELINQMTLQEKIGQMNLYSGFYDVTGPVPQQGSAAEKYEHLRNGWVGAMLNVRGAVETRKLQQIAVEETRLGIPLLFGLDVIHGQKTLAPIPLAEAASWDLKAIENSARIAAIEASAEGIHWTFAPMVDISRDARWGRVMEGAGEDSFLGAKIAEARVNGFQGEDLSATNTIAACAKHFAAYGFAESGRDYNTVDIGLYSLYNTVLPPFKATVDSGVKTFMNAFNTLNGVPATGDANLQRKILKMKWGFDGFVVSDWGSVAEMQAHGFAKDSTQAAKLAANAGSDMDMASGVYLKNLAQLVQDGKVDEEKIDDAVRRILQVKFELGLFDDPFKYSDERREMETIYHPNHQAAALEMAKKSIVLLKNDGKLLPLNKNQNKVLIVGDLADDKNSPLGSWRLASEDGTAVSVIEGIKNYTSKFQYVKGPTAFNSGSFLKNVEINSTDTTGISEAVNAAKNAEVVVMVLGEHGFMSGEGRSRTNLEIPGIQRELLKAVHKVNPNIVLVLMNGRPLTLSWEDEHIPAILETWHLGSQSGNAIAQVLFGDYNPSGKLPMTFPRNIGQVPIYYNHFSTGRPDNKEGNVFWSHYTDEQNSPLYPFGYGLSYTTFEYKDLTIDTTDQKTIKVSVIVSNVGTIAGEEVVQLYLQDPYASLVRPVRELKGFEKIQLQAGESKTVHFELTEKELGFYNLDYEWIVEPGDFKVMVGRNSRDVLSNNFILE</sequence>
<dbReference type="Pfam" id="PF14310">
    <property type="entry name" value="Fn3-like"/>
    <property type="match status" value="1"/>
</dbReference>
<dbReference type="InterPro" id="IPR013783">
    <property type="entry name" value="Ig-like_fold"/>
</dbReference>
<dbReference type="EMBL" id="JAAWWL010000002">
    <property type="protein sequence ID" value="NKI32899.1"/>
    <property type="molecule type" value="Genomic_DNA"/>
</dbReference>
<name>A0ABX1GTF1_9FLAO</name>
<dbReference type="Gene3D" id="2.60.40.10">
    <property type="entry name" value="Immunoglobulins"/>
    <property type="match status" value="1"/>
</dbReference>
<accession>A0ABX1GTF1</accession>
<gene>
    <name evidence="6" type="primary">bglX</name>
    <name evidence="6" type="ORF">HCU67_13160</name>
</gene>
<reference evidence="6 7" key="1">
    <citation type="submission" date="2020-04" db="EMBL/GenBank/DDBJ databases">
        <authorList>
            <person name="Yoon J."/>
        </authorList>
    </citation>
    <scope>NUCLEOTIDE SEQUENCE [LARGE SCALE GENOMIC DNA]</scope>
    <source>
        <strain evidence="6 7">DJ-13</strain>
    </source>
</reference>
<dbReference type="SUPFAM" id="SSF51445">
    <property type="entry name" value="(Trans)glycosidases"/>
    <property type="match status" value="1"/>
</dbReference>
<dbReference type="InterPro" id="IPR026891">
    <property type="entry name" value="Fn3-like"/>
</dbReference>
<evidence type="ECO:0000256" key="4">
    <source>
        <dbReference type="RuleBase" id="RU361161"/>
    </source>
</evidence>
<dbReference type="InterPro" id="IPR050288">
    <property type="entry name" value="Cellulose_deg_GH3"/>
</dbReference>
<evidence type="ECO:0000256" key="3">
    <source>
        <dbReference type="ARBA" id="ARBA00023277"/>
    </source>
</evidence>
<dbReference type="PROSITE" id="PS00775">
    <property type="entry name" value="GLYCOSYL_HYDROL_F3"/>
    <property type="match status" value="1"/>
</dbReference>
<evidence type="ECO:0000259" key="5">
    <source>
        <dbReference type="SMART" id="SM01217"/>
    </source>
</evidence>
<comment type="similarity">
    <text evidence="1 4">Belongs to the glycosyl hydrolase 3 family.</text>
</comment>
<dbReference type="InterPro" id="IPR019800">
    <property type="entry name" value="Glyco_hydro_3_AS"/>
</dbReference>
<protein>
    <submittedName>
        <fullName evidence="6">Beta-glucosidase BglX</fullName>
        <ecNumber evidence="6">3.2.1.21</ecNumber>
    </submittedName>
</protein>
<dbReference type="NCBIfam" id="NF011678">
    <property type="entry name" value="PRK15098.1"/>
    <property type="match status" value="1"/>
</dbReference>
<keyword evidence="3" id="KW-0119">Carbohydrate metabolism</keyword>